<protein>
    <submittedName>
        <fullName evidence="3">Excinuclease ABC subunit C</fullName>
    </submittedName>
</protein>
<sequence length="84" mass="10174">MYFVYILQSLRDKKLYVGYTDNVKRRIEEHNKGRVSITKNRRPFKLIYVEGYLNQQDATTREKFFKTGWGRTYLKKVLKNYLGS</sequence>
<organism evidence="3 4">
    <name type="scientific">Candidatus Woesebacteria bacterium CG07_land_8_20_14_0_80_44_9</name>
    <dbReference type="NCBI Taxonomy" id="1975058"/>
    <lineage>
        <taxon>Bacteria</taxon>
        <taxon>Candidatus Woeseibacteriota</taxon>
    </lineage>
</organism>
<dbReference type="EMBL" id="PEXE01000011">
    <property type="protein sequence ID" value="PIU28757.1"/>
    <property type="molecule type" value="Genomic_DNA"/>
</dbReference>
<feature type="domain" description="GIY-YIG" evidence="2">
    <location>
        <begin position="1"/>
        <end position="75"/>
    </location>
</feature>
<dbReference type="Proteomes" id="UP000231669">
    <property type="component" value="Unassembled WGS sequence"/>
</dbReference>
<dbReference type="CDD" id="cd10449">
    <property type="entry name" value="GIY-YIG_SLX1_like"/>
    <property type="match status" value="1"/>
</dbReference>
<evidence type="ECO:0000313" key="4">
    <source>
        <dbReference type="Proteomes" id="UP000231669"/>
    </source>
</evidence>
<gene>
    <name evidence="3" type="ORF">COT08_00545</name>
</gene>
<proteinExistence type="inferred from homology"/>
<dbReference type="InterPro" id="IPR050190">
    <property type="entry name" value="UPF0213_domain"/>
</dbReference>
<dbReference type="PANTHER" id="PTHR34477:SF1">
    <property type="entry name" value="UPF0213 PROTEIN YHBQ"/>
    <property type="match status" value="1"/>
</dbReference>
<evidence type="ECO:0000313" key="3">
    <source>
        <dbReference type="EMBL" id="PIU28757.1"/>
    </source>
</evidence>
<evidence type="ECO:0000259" key="2">
    <source>
        <dbReference type="PROSITE" id="PS50164"/>
    </source>
</evidence>
<name>A0A2M6YF54_9BACT</name>
<dbReference type="Gene3D" id="3.40.1440.10">
    <property type="entry name" value="GIY-YIG endonuclease"/>
    <property type="match status" value="1"/>
</dbReference>
<reference evidence="4" key="1">
    <citation type="submission" date="2017-09" db="EMBL/GenBank/DDBJ databases">
        <title>Depth-based differentiation of microbial function through sediment-hosted aquifers and enrichment of novel symbionts in the deep terrestrial subsurface.</title>
        <authorList>
            <person name="Probst A.J."/>
            <person name="Ladd B."/>
            <person name="Jarett J.K."/>
            <person name="Geller-Mcgrath D.E."/>
            <person name="Sieber C.M.K."/>
            <person name="Emerson J.B."/>
            <person name="Anantharaman K."/>
            <person name="Thomas B.C."/>
            <person name="Malmstrom R."/>
            <person name="Stieglmeier M."/>
            <person name="Klingl A."/>
            <person name="Woyke T."/>
            <person name="Ryan C.M."/>
            <person name="Banfield J.F."/>
        </authorList>
    </citation>
    <scope>NUCLEOTIDE SEQUENCE [LARGE SCALE GENOMIC DNA]</scope>
</reference>
<dbReference type="PROSITE" id="PS50164">
    <property type="entry name" value="GIY_YIG"/>
    <property type="match status" value="1"/>
</dbReference>
<dbReference type="SUPFAM" id="SSF82771">
    <property type="entry name" value="GIY-YIG endonuclease"/>
    <property type="match status" value="1"/>
</dbReference>
<dbReference type="PANTHER" id="PTHR34477">
    <property type="entry name" value="UPF0213 PROTEIN YHBQ"/>
    <property type="match status" value="1"/>
</dbReference>
<dbReference type="InterPro" id="IPR000305">
    <property type="entry name" value="GIY-YIG_endonuc"/>
</dbReference>
<dbReference type="InterPro" id="IPR035901">
    <property type="entry name" value="GIY-YIG_endonuc_sf"/>
</dbReference>
<dbReference type="Pfam" id="PF01541">
    <property type="entry name" value="GIY-YIG"/>
    <property type="match status" value="1"/>
</dbReference>
<comment type="caution">
    <text evidence="3">The sequence shown here is derived from an EMBL/GenBank/DDBJ whole genome shotgun (WGS) entry which is preliminary data.</text>
</comment>
<dbReference type="AlphaFoldDB" id="A0A2M6YF54"/>
<accession>A0A2M6YF54</accession>
<evidence type="ECO:0000256" key="1">
    <source>
        <dbReference type="ARBA" id="ARBA00007435"/>
    </source>
</evidence>
<comment type="similarity">
    <text evidence="1">Belongs to the UPF0213 family.</text>
</comment>